<keyword evidence="3 6" id="KW-0812">Transmembrane</keyword>
<keyword evidence="5 6" id="KW-0472">Membrane</keyword>
<dbReference type="Proteomes" id="UP000318864">
    <property type="component" value="Unassembled WGS sequence"/>
</dbReference>
<keyword evidence="9" id="KW-1185">Reference proteome</keyword>
<dbReference type="PROSITE" id="PS50850">
    <property type="entry name" value="MFS"/>
    <property type="match status" value="1"/>
</dbReference>
<dbReference type="Pfam" id="PF07690">
    <property type="entry name" value="MFS_1"/>
    <property type="match status" value="1"/>
</dbReference>
<feature type="transmembrane region" description="Helical" evidence="6">
    <location>
        <begin position="83"/>
        <end position="104"/>
    </location>
</feature>
<evidence type="ECO:0000256" key="2">
    <source>
        <dbReference type="ARBA" id="ARBA00022475"/>
    </source>
</evidence>
<dbReference type="PANTHER" id="PTHR43124:SF3">
    <property type="entry name" value="CHLORAMPHENICOL EFFLUX PUMP RV0191"/>
    <property type="match status" value="1"/>
</dbReference>
<dbReference type="AlphaFoldDB" id="A0A4V3VLC2"/>
<feature type="transmembrane region" description="Helical" evidence="6">
    <location>
        <begin position="379"/>
        <end position="397"/>
    </location>
</feature>
<keyword evidence="2" id="KW-1003">Cell membrane</keyword>
<evidence type="ECO:0000256" key="3">
    <source>
        <dbReference type="ARBA" id="ARBA00022692"/>
    </source>
</evidence>
<dbReference type="GO" id="GO:0005886">
    <property type="term" value="C:plasma membrane"/>
    <property type="evidence" value="ECO:0007669"/>
    <property type="project" value="UniProtKB-SubCell"/>
</dbReference>
<dbReference type="Gene3D" id="1.20.1250.20">
    <property type="entry name" value="MFS general substrate transporter like domains"/>
    <property type="match status" value="2"/>
</dbReference>
<dbReference type="OrthoDB" id="204820at2157"/>
<feature type="transmembrane region" description="Helical" evidence="6">
    <location>
        <begin position="255"/>
        <end position="275"/>
    </location>
</feature>
<dbReference type="EMBL" id="RBZW01000021">
    <property type="protein sequence ID" value="THE65127.1"/>
    <property type="molecule type" value="Genomic_DNA"/>
</dbReference>
<evidence type="ECO:0000256" key="5">
    <source>
        <dbReference type="ARBA" id="ARBA00023136"/>
    </source>
</evidence>
<dbReference type="InterPro" id="IPR011701">
    <property type="entry name" value="MFS"/>
</dbReference>
<dbReference type="InterPro" id="IPR050189">
    <property type="entry name" value="MFS_Efflux_Transporters"/>
</dbReference>
<evidence type="ECO:0000313" key="8">
    <source>
        <dbReference type="EMBL" id="THE65127.1"/>
    </source>
</evidence>
<name>A0A4V3VLC2_9EURY</name>
<gene>
    <name evidence="8" type="ORF">D8Y22_07850</name>
</gene>
<evidence type="ECO:0000256" key="6">
    <source>
        <dbReference type="SAM" id="Phobius"/>
    </source>
</evidence>
<dbReference type="GO" id="GO:0022857">
    <property type="term" value="F:transmembrane transporter activity"/>
    <property type="evidence" value="ECO:0007669"/>
    <property type="project" value="InterPro"/>
</dbReference>
<dbReference type="SUPFAM" id="SSF103473">
    <property type="entry name" value="MFS general substrate transporter"/>
    <property type="match status" value="1"/>
</dbReference>
<feature type="domain" description="Major facilitator superfamily (MFS) profile" evidence="7">
    <location>
        <begin position="22"/>
        <end position="400"/>
    </location>
</feature>
<keyword evidence="4 6" id="KW-1133">Transmembrane helix</keyword>
<feature type="transmembrane region" description="Helical" evidence="6">
    <location>
        <begin position="348"/>
        <end position="367"/>
    </location>
</feature>
<feature type="transmembrane region" description="Helical" evidence="6">
    <location>
        <begin position="312"/>
        <end position="336"/>
    </location>
</feature>
<organism evidence="8 9">
    <name type="scientific">Salinadaptatus halalkaliphilus</name>
    <dbReference type="NCBI Taxonomy" id="2419781"/>
    <lineage>
        <taxon>Archaea</taxon>
        <taxon>Methanobacteriati</taxon>
        <taxon>Methanobacteriota</taxon>
        <taxon>Stenosarchaea group</taxon>
        <taxon>Halobacteria</taxon>
        <taxon>Halobacteriales</taxon>
        <taxon>Natrialbaceae</taxon>
        <taxon>Salinadaptatus</taxon>
    </lineage>
</organism>
<sequence>MTDIAAISASARRHWADGRGKILLAVSAGWFLSIGVRQAFPVLLPHLQTAYGLTLTTAGALLTVLWLAYAIGQLPGGMLADRIGEGTTMVVSLSAAAGSVTLIVLGGPTILLFVATGLFGFTTALFGVVRLSSLSDIYPDQVGTAIGIMSAAGDMGNTLLPPIASVLAVGLAWQFGFGFSIALFALVAVGVWIVVPSRTSDRTSVSSPSLEGALETLSQLGTRAILLITAVQVVANAVYQAFTGFYPTYLIEVKGLSPTIASSLFALFFGCGILIKPLAGSAYDRVGARGALFVILAGSGIALVVLTVVEQFWAVVGVTVLVSIMLGAGTVILSYMTTAVPDAIQNTGLGTLRTAYMTIGAASPVIFGAVADRGFFDEAFLLLAAVIGLALLALVWLPER</sequence>
<feature type="transmembrane region" description="Helical" evidence="6">
    <location>
        <begin position="287"/>
        <end position="306"/>
    </location>
</feature>
<comment type="subcellular location">
    <subcellularLocation>
        <location evidence="1">Cell membrane</location>
        <topology evidence="1">Multi-pass membrane protein</topology>
    </subcellularLocation>
</comment>
<accession>A0A4V3VLC2</accession>
<protein>
    <submittedName>
        <fullName evidence="8">MFS transporter</fullName>
    </submittedName>
</protein>
<reference evidence="8 9" key="1">
    <citation type="submission" date="2018-10" db="EMBL/GenBank/DDBJ databases">
        <title>Natronolimnobius sp. XQ-INN 246 isolated from Inner Mongolia Autonomous Region of China.</title>
        <authorList>
            <person name="Xue Q."/>
        </authorList>
    </citation>
    <scope>NUCLEOTIDE SEQUENCE [LARGE SCALE GENOMIC DNA]</scope>
    <source>
        <strain evidence="8 9">XQ-INN 246</strain>
    </source>
</reference>
<evidence type="ECO:0000313" key="9">
    <source>
        <dbReference type="Proteomes" id="UP000318864"/>
    </source>
</evidence>
<comment type="caution">
    <text evidence="8">The sequence shown here is derived from an EMBL/GenBank/DDBJ whole genome shotgun (WGS) entry which is preliminary data.</text>
</comment>
<feature type="transmembrane region" description="Helical" evidence="6">
    <location>
        <begin position="50"/>
        <end position="71"/>
    </location>
</feature>
<feature type="transmembrane region" description="Helical" evidence="6">
    <location>
        <begin position="172"/>
        <end position="195"/>
    </location>
</feature>
<feature type="transmembrane region" description="Helical" evidence="6">
    <location>
        <begin position="22"/>
        <end position="44"/>
    </location>
</feature>
<dbReference type="InterPro" id="IPR020846">
    <property type="entry name" value="MFS_dom"/>
</dbReference>
<dbReference type="PANTHER" id="PTHR43124">
    <property type="entry name" value="PURINE EFFLUX PUMP PBUE"/>
    <property type="match status" value="1"/>
</dbReference>
<proteinExistence type="predicted"/>
<evidence type="ECO:0000256" key="1">
    <source>
        <dbReference type="ARBA" id="ARBA00004651"/>
    </source>
</evidence>
<evidence type="ECO:0000259" key="7">
    <source>
        <dbReference type="PROSITE" id="PS50850"/>
    </source>
</evidence>
<dbReference type="InterPro" id="IPR036259">
    <property type="entry name" value="MFS_trans_sf"/>
</dbReference>
<feature type="transmembrane region" description="Helical" evidence="6">
    <location>
        <begin position="224"/>
        <end position="243"/>
    </location>
</feature>
<dbReference type="RefSeq" id="WP_141464153.1">
    <property type="nucleotide sequence ID" value="NZ_RBZW01000021.1"/>
</dbReference>
<evidence type="ECO:0000256" key="4">
    <source>
        <dbReference type="ARBA" id="ARBA00022989"/>
    </source>
</evidence>